<comment type="caution">
    <text evidence="1">The sequence shown here is derived from an EMBL/GenBank/DDBJ whole genome shotgun (WGS) entry which is preliminary data.</text>
</comment>
<dbReference type="GO" id="GO:0046404">
    <property type="term" value="F:ATP-dependent polydeoxyribonucleotide 5'-hydroxyl-kinase activity"/>
    <property type="evidence" value="ECO:0007669"/>
    <property type="project" value="TreeGrafter"/>
</dbReference>
<accession>A0A1R1PE01</accession>
<dbReference type="Pfam" id="PF13671">
    <property type="entry name" value="AAA_33"/>
    <property type="match status" value="1"/>
</dbReference>
<dbReference type="PANTHER" id="PTHR12083">
    <property type="entry name" value="BIFUNCTIONAL POLYNUCLEOTIDE PHOSPHATASE/KINASE"/>
    <property type="match status" value="1"/>
</dbReference>
<keyword evidence="3" id="KW-1185">Reference proteome</keyword>
<keyword evidence="1" id="KW-0808">Transferase</keyword>
<dbReference type="PANTHER" id="PTHR12083:SF9">
    <property type="entry name" value="BIFUNCTIONAL POLYNUCLEOTIDE PHOSPHATASE_KINASE"/>
    <property type="match status" value="1"/>
</dbReference>
<dbReference type="AlphaFoldDB" id="A0A1R1PE01"/>
<protein>
    <submittedName>
        <fullName evidence="1">Bifunctional polynucleotide phosphatase/kinase</fullName>
    </submittedName>
</protein>
<dbReference type="EMBL" id="LSSK01001638">
    <property type="protein sequence ID" value="OMH79207.1"/>
    <property type="molecule type" value="Genomic_DNA"/>
</dbReference>
<proteinExistence type="predicted"/>
<evidence type="ECO:0000313" key="3">
    <source>
        <dbReference type="Proteomes" id="UP000188320"/>
    </source>
</evidence>
<name>A0A1R1PE01_ZANCU</name>
<sequence>MPQLLVLVGIPGSGKTEFSQKLVKFLKNWERINKDELGDATYAESLAAVMLKNGKNVVIDGYNHNTEHRKIWVEIAELQRVSVDALYFEESTECCTRRVKHRANHPTGIQGDCGVEITISFGKSFTYPSITEGFRFIQTLKLNYPKTEIPLKPDDVLTEDVIKNIMKRFPAPVSPPNFEDLAKSCEPPKNEVKPQPQENECKKVEIVVKCDSECEKAKESAVSVVEKKKEEKKEKKVDDFWVAPWTKKECWEVVKPNEGFGTYKETKAMWEDEDHNQFFNHSLLNEQTELEVQKEKCVKKHTAYIQHSDRMENASKGRMRSFDHMSVTKNASGHQILGDGTKEHFHDCTQFLHQREEENDAKEGKMRSYDYKAVKNCRHIHTGDPEKARTEAFEHQSFVYFFKGGCALDPEKIMVNSMKTQPLLEQEIVKNLENWNKKENLKFIENVKWENDLNVKPNFSVFK</sequence>
<dbReference type="GO" id="GO:0046403">
    <property type="term" value="F:polynucleotide 3'-phosphatase activity"/>
    <property type="evidence" value="ECO:0007669"/>
    <property type="project" value="TreeGrafter"/>
</dbReference>
<gene>
    <name evidence="2" type="ORF">AX774_g5414</name>
    <name evidence="1" type="ORF">AX774_g7399</name>
</gene>
<organism evidence="1 3">
    <name type="scientific">Zancudomyces culisetae</name>
    <name type="common">Gut fungus</name>
    <name type="synonym">Smittium culisetae</name>
    <dbReference type="NCBI Taxonomy" id="1213189"/>
    <lineage>
        <taxon>Eukaryota</taxon>
        <taxon>Fungi</taxon>
        <taxon>Fungi incertae sedis</taxon>
        <taxon>Zoopagomycota</taxon>
        <taxon>Kickxellomycotina</taxon>
        <taxon>Harpellomycetes</taxon>
        <taxon>Harpellales</taxon>
        <taxon>Legeriomycetaceae</taxon>
        <taxon>Zancudomyces</taxon>
    </lineage>
</organism>
<evidence type="ECO:0000313" key="1">
    <source>
        <dbReference type="EMBL" id="OMH79207.1"/>
    </source>
</evidence>
<dbReference type="EMBL" id="LSSK01000966">
    <property type="protein sequence ID" value="OMH81137.1"/>
    <property type="molecule type" value="Genomic_DNA"/>
</dbReference>
<dbReference type="SUPFAM" id="SSF52540">
    <property type="entry name" value="P-loop containing nucleoside triphosphate hydrolases"/>
    <property type="match status" value="1"/>
</dbReference>
<dbReference type="GO" id="GO:0003690">
    <property type="term" value="F:double-stranded DNA binding"/>
    <property type="evidence" value="ECO:0007669"/>
    <property type="project" value="TreeGrafter"/>
</dbReference>
<keyword evidence="1" id="KW-0418">Kinase</keyword>
<reference evidence="3" key="1">
    <citation type="submission" date="2017-01" db="EMBL/GenBank/DDBJ databases">
        <authorList>
            <person name="Wang Y."/>
            <person name="White M."/>
            <person name="Kvist S."/>
            <person name="Moncalvo J.-M."/>
        </authorList>
    </citation>
    <scope>NUCLEOTIDE SEQUENCE [LARGE SCALE GENOMIC DNA]</scope>
    <source>
        <strain evidence="3">COL-18-3</strain>
    </source>
</reference>
<dbReference type="OrthoDB" id="3512845at2759"/>
<evidence type="ECO:0000313" key="2">
    <source>
        <dbReference type="EMBL" id="OMH81137.1"/>
    </source>
</evidence>
<dbReference type="Gene3D" id="3.40.50.300">
    <property type="entry name" value="P-loop containing nucleotide triphosphate hydrolases"/>
    <property type="match status" value="1"/>
</dbReference>
<dbReference type="GO" id="GO:0006281">
    <property type="term" value="P:DNA repair"/>
    <property type="evidence" value="ECO:0007669"/>
    <property type="project" value="TreeGrafter"/>
</dbReference>
<dbReference type="InterPro" id="IPR027417">
    <property type="entry name" value="P-loop_NTPase"/>
</dbReference>
<reference evidence="1" key="2">
    <citation type="submission" date="2017-01" db="EMBL/GenBank/DDBJ databases">
        <authorList>
            <person name="Mah S.A."/>
            <person name="Swanson W.J."/>
            <person name="Moy G.W."/>
            <person name="Vacquier V.D."/>
        </authorList>
    </citation>
    <scope>NUCLEOTIDE SEQUENCE [LARGE SCALE GENOMIC DNA]</scope>
    <source>
        <strain evidence="1">COL-18-3</strain>
    </source>
</reference>
<dbReference type="Proteomes" id="UP000188320">
    <property type="component" value="Unassembled WGS sequence"/>
</dbReference>